<dbReference type="AlphaFoldDB" id="A0A1V9G799"/>
<comment type="subcellular location">
    <subcellularLocation>
        <location evidence="1">Membrane</location>
        <topology evidence="1">Multi-pass membrane protein</topology>
    </subcellularLocation>
</comment>
<protein>
    <recommendedName>
        <fullName evidence="6">Methylamine utilisation protein MauE domain-containing protein</fullName>
    </recommendedName>
</protein>
<feature type="transmembrane region" description="Helical" evidence="5">
    <location>
        <begin position="73"/>
        <end position="94"/>
    </location>
</feature>
<evidence type="ECO:0000256" key="2">
    <source>
        <dbReference type="ARBA" id="ARBA00022692"/>
    </source>
</evidence>
<accession>A0A1V9G799</accession>
<feature type="transmembrane region" description="Helical" evidence="5">
    <location>
        <begin position="49"/>
        <end position="66"/>
    </location>
</feature>
<dbReference type="Pfam" id="PF07291">
    <property type="entry name" value="MauE"/>
    <property type="match status" value="1"/>
</dbReference>
<evidence type="ECO:0000256" key="1">
    <source>
        <dbReference type="ARBA" id="ARBA00004141"/>
    </source>
</evidence>
<reference evidence="7 8" key="1">
    <citation type="submission" date="2016-03" db="EMBL/GenBank/DDBJ databases">
        <title>Niastella vici sp. nov., isolated from farmland soil.</title>
        <authorList>
            <person name="Chen L."/>
            <person name="Wang D."/>
            <person name="Yang S."/>
            <person name="Wang G."/>
        </authorList>
    </citation>
    <scope>NUCLEOTIDE SEQUENCE [LARGE SCALE GENOMIC DNA]</scope>
    <source>
        <strain evidence="7 8">DJ57</strain>
    </source>
</reference>
<evidence type="ECO:0000313" key="7">
    <source>
        <dbReference type="EMBL" id="OQP66447.1"/>
    </source>
</evidence>
<evidence type="ECO:0000259" key="6">
    <source>
        <dbReference type="Pfam" id="PF07291"/>
    </source>
</evidence>
<dbReference type="UniPathway" id="UPA00895"/>
<evidence type="ECO:0000313" key="8">
    <source>
        <dbReference type="Proteomes" id="UP000192796"/>
    </source>
</evidence>
<name>A0A1V9G799_9BACT</name>
<gene>
    <name evidence="7" type="ORF">A3860_13225</name>
</gene>
<comment type="caution">
    <text evidence="7">The sequence shown here is derived from an EMBL/GenBank/DDBJ whole genome shotgun (WGS) entry which is preliminary data.</text>
</comment>
<dbReference type="STRING" id="1703345.A3860_13225"/>
<dbReference type="GO" id="GO:0030416">
    <property type="term" value="P:methylamine metabolic process"/>
    <property type="evidence" value="ECO:0007669"/>
    <property type="project" value="InterPro"/>
</dbReference>
<feature type="domain" description="Methylamine utilisation protein MauE" evidence="6">
    <location>
        <begin position="4"/>
        <end position="130"/>
    </location>
</feature>
<dbReference type="RefSeq" id="WP_081145388.1">
    <property type="nucleotide sequence ID" value="NZ_LVYD01000002.1"/>
</dbReference>
<evidence type="ECO:0000256" key="3">
    <source>
        <dbReference type="ARBA" id="ARBA00022989"/>
    </source>
</evidence>
<dbReference type="EMBL" id="LVYD01000002">
    <property type="protein sequence ID" value="OQP66447.1"/>
    <property type="molecule type" value="Genomic_DNA"/>
</dbReference>
<keyword evidence="4 5" id="KW-0472">Membrane</keyword>
<dbReference type="Proteomes" id="UP000192796">
    <property type="component" value="Unassembled WGS sequence"/>
</dbReference>
<dbReference type="InterPro" id="IPR009908">
    <property type="entry name" value="Methylamine_util_MauE"/>
</dbReference>
<evidence type="ECO:0000256" key="5">
    <source>
        <dbReference type="SAM" id="Phobius"/>
    </source>
</evidence>
<sequence>MNTKALVKLIAIALAVLFAIAAVDKLEHYPKFSLQLQSFPVDLSVLSSHAWFIPVTELILAVLLLLPFTRLKGLFASLFLLGLYTLYLVCMLETRFHSICNCGEPFQSLSLKMHIALTLAAVFVTGVGVVLSGQLVEEPLPKLGAPQIVKPYYEHIDTSLVNSRN</sequence>
<feature type="transmembrane region" description="Helical" evidence="5">
    <location>
        <begin position="114"/>
        <end position="136"/>
    </location>
</feature>
<organism evidence="7 8">
    <name type="scientific">Niastella vici</name>
    <dbReference type="NCBI Taxonomy" id="1703345"/>
    <lineage>
        <taxon>Bacteria</taxon>
        <taxon>Pseudomonadati</taxon>
        <taxon>Bacteroidota</taxon>
        <taxon>Chitinophagia</taxon>
        <taxon>Chitinophagales</taxon>
        <taxon>Chitinophagaceae</taxon>
        <taxon>Niastella</taxon>
    </lineage>
</organism>
<evidence type="ECO:0000256" key="4">
    <source>
        <dbReference type="ARBA" id="ARBA00023136"/>
    </source>
</evidence>
<dbReference type="GO" id="GO:0016020">
    <property type="term" value="C:membrane"/>
    <property type="evidence" value="ECO:0007669"/>
    <property type="project" value="UniProtKB-SubCell"/>
</dbReference>
<dbReference type="OrthoDB" id="673785at2"/>
<keyword evidence="8" id="KW-1185">Reference proteome</keyword>
<keyword evidence="2 5" id="KW-0812">Transmembrane</keyword>
<keyword evidence="3 5" id="KW-1133">Transmembrane helix</keyword>
<proteinExistence type="predicted"/>